<dbReference type="SUPFAM" id="SSF103473">
    <property type="entry name" value="MFS general substrate transporter"/>
    <property type="match status" value="1"/>
</dbReference>
<evidence type="ECO:0000313" key="7">
    <source>
        <dbReference type="EMBL" id="KAF2740219.1"/>
    </source>
</evidence>
<accession>A0A9P4V6V6</accession>
<reference evidence="7" key="1">
    <citation type="journal article" date="2020" name="Stud. Mycol.">
        <title>101 Dothideomycetes genomes: a test case for predicting lifestyles and emergence of pathogens.</title>
        <authorList>
            <person name="Haridas S."/>
            <person name="Albert R."/>
            <person name="Binder M."/>
            <person name="Bloem J."/>
            <person name="Labutti K."/>
            <person name="Salamov A."/>
            <person name="Andreopoulos B."/>
            <person name="Baker S."/>
            <person name="Barry K."/>
            <person name="Bills G."/>
            <person name="Bluhm B."/>
            <person name="Cannon C."/>
            <person name="Castanera R."/>
            <person name="Culley D."/>
            <person name="Daum C."/>
            <person name="Ezra D."/>
            <person name="Gonzalez J."/>
            <person name="Henrissat B."/>
            <person name="Kuo A."/>
            <person name="Liang C."/>
            <person name="Lipzen A."/>
            <person name="Lutzoni F."/>
            <person name="Magnuson J."/>
            <person name="Mondo S."/>
            <person name="Nolan M."/>
            <person name="Ohm R."/>
            <person name="Pangilinan J."/>
            <person name="Park H.-J."/>
            <person name="Ramirez L."/>
            <person name="Alfaro M."/>
            <person name="Sun H."/>
            <person name="Tritt A."/>
            <person name="Yoshinaga Y."/>
            <person name="Zwiers L.-H."/>
            <person name="Turgeon B."/>
            <person name="Goodwin S."/>
            <person name="Spatafora J."/>
            <person name="Crous P."/>
            <person name="Grigoriev I."/>
        </authorList>
    </citation>
    <scope>NUCLEOTIDE SEQUENCE</scope>
    <source>
        <strain evidence="7">CBS 125425</strain>
    </source>
</reference>
<evidence type="ECO:0000313" key="8">
    <source>
        <dbReference type="Proteomes" id="UP000799444"/>
    </source>
</evidence>
<feature type="transmembrane region" description="Helical" evidence="5">
    <location>
        <begin position="301"/>
        <end position="323"/>
    </location>
</feature>
<protein>
    <submittedName>
        <fullName evidence="7">MFS general substrate transporter</fullName>
    </submittedName>
</protein>
<feature type="transmembrane region" description="Helical" evidence="5">
    <location>
        <begin position="121"/>
        <end position="143"/>
    </location>
</feature>
<proteinExistence type="predicted"/>
<evidence type="ECO:0000259" key="6">
    <source>
        <dbReference type="PROSITE" id="PS50850"/>
    </source>
</evidence>
<organism evidence="7 8">
    <name type="scientific">Polyplosphaeria fusca</name>
    <dbReference type="NCBI Taxonomy" id="682080"/>
    <lineage>
        <taxon>Eukaryota</taxon>
        <taxon>Fungi</taxon>
        <taxon>Dikarya</taxon>
        <taxon>Ascomycota</taxon>
        <taxon>Pezizomycotina</taxon>
        <taxon>Dothideomycetes</taxon>
        <taxon>Pleosporomycetidae</taxon>
        <taxon>Pleosporales</taxon>
        <taxon>Tetraplosphaeriaceae</taxon>
        <taxon>Polyplosphaeria</taxon>
    </lineage>
</organism>
<name>A0A9P4V6V6_9PLEO</name>
<keyword evidence="3 5" id="KW-1133">Transmembrane helix</keyword>
<feature type="domain" description="Major facilitator superfamily (MFS) profile" evidence="6">
    <location>
        <begin position="1"/>
        <end position="497"/>
    </location>
</feature>
<feature type="transmembrane region" description="Helical" evidence="5">
    <location>
        <begin position="195"/>
        <end position="214"/>
    </location>
</feature>
<keyword evidence="8" id="KW-1185">Reference proteome</keyword>
<dbReference type="PRINTS" id="PR01035">
    <property type="entry name" value="TCRTETA"/>
</dbReference>
<dbReference type="InterPro" id="IPR011701">
    <property type="entry name" value="MFS"/>
</dbReference>
<dbReference type="InterPro" id="IPR020846">
    <property type="entry name" value="MFS_dom"/>
</dbReference>
<comment type="caution">
    <text evidence="7">The sequence shown here is derived from an EMBL/GenBank/DDBJ whole genome shotgun (WGS) entry which is preliminary data.</text>
</comment>
<feature type="transmembrane region" description="Helical" evidence="5">
    <location>
        <begin position="155"/>
        <end position="175"/>
    </location>
</feature>
<dbReference type="Gene3D" id="1.20.1250.20">
    <property type="entry name" value="MFS general substrate transporter like domains"/>
    <property type="match status" value="2"/>
</dbReference>
<comment type="subcellular location">
    <subcellularLocation>
        <location evidence="1">Membrane</location>
        <topology evidence="1">Multi-pass membrane protein</topology>
    </subcellularLocation>
</comment>
<dbReference type="Pfam" id="PF07690">
    <property type="entry name" value="MFS_1"/>
    <property type="match status" value="1"/>
</dbReference>
<dbReference type="EMBL" id="ML996101">
    <property type="protein sequence ID" value="KAF2740219.1"/>
    <property type="molecule type" value="Genomic_DNA"/>
</dbReference>
<feature type="transmembrane region" description="Helical" evidence="5">
    <location>
        <begin position="226"/>
        <end position="246"/>
    </location>
</feature>
<keyword evidence="4 5" id="KW-0472">Membrane</keyword>
<dbReference type="PANTHER" id="PTHR23501">
    <property type="entry name" value="MAJOR FACILITATOR SUPERFAMILY"/>
    <property type="match status" value="1"/>
</dbReference>
<dbReference type="InterPro" id="IPR001958">
    <property type="entry name" value="Tet-R_TetA/multi-R_MdtG-like"/>
</dbReference>
<dbReference type="InterPro" id="IPR036259">
    <property type="entry name" value="MFS_trans_sf"/>
</dbReference>
<dbReference type="GO" id="GO:0005886">
    <property type="term" value="C:plasma membrane"/>
    <property type="evidence" value="ECO:0007669"/>
    <property type="project" value="TreeGrafter"/>
</dbReference>
<dbReference type="AlphaFoldDB" id="A0A9P4V6V6"/>
<gene>
    <name evidence="7" type="ORF">EJ04DRAFT_456109</name>
</gene>
<evidence type="ECO:0000256" key="1">
    <source>
        <dbReference type="ARBA" id="ARBA00004141"/>
    </source>
</evidence>
<evidence type="ECO:0000256" key="4">
    <source>
        <dbReference type="ARBA" id="ARBA00023136"/>
    </source>
</evidence>
<evidence type="ECO:0000256" key="3">
    <source>
        <dbReference type="ARBA" id="ARBA00022989"/>
    </source>
</evidence>
<dbReference type="PANTHER" id="PTHR23501:SF59">
    <property type="entry name" value="MAJOR FACILITATOR SUPERFAMILY (MFS) PROFILE DOMAIN-CONTAINING PROTEIN-RELATED"/>
    <property type="match status" value="1"/>
</dbReference>
<feature type="transmembrane region" description="Helical" evidence="5">
    <location>
        <begin position="267"/>
        <end position="289"/>
    </location>
</feature>
<dbReference type="GO" id="GO:0022857">
    <property type="term" value="F:transmembrane transporter activity"/>
    <property type="evidence" value="ECO:0007669"/>
    <property type="project" value="InterPro"/>
</dbReference>
<feature type="transmembrane region" description="Helical" evidence="5">
    <location>
        <begin position="61"/>
        <end position="81"/>
    </location>
</feature>
<sequence>MCLLTLANALDATTIGVALPVISTDLHLEALQAFWVGTSFLLSSTVWQPTLSSLSHTFGRLPLLLLSLALFAIGSIIAALCQNFEALLAGRTIQGLGAGGLRGLTEVILTDLVPLRKRGTYYGYMAGTWAVGSVCGPLIGGVFAELGDRAGGWRWIFWINIPIAVLASVLLPWLLRLKEPMKGISFSMKIKSVDWIGAMLLTGSTTAILIPASWGGIQYPWTSYRTLVSLLMGLLGFAGWVVWEVCGGHANPLVKMSIFNNWTAATSYFGIFVQGIVLWCLVFYLPLYYEACHAYSPLKAGIATLPETLTVAPVAFAAGIAISRVGKYRWSIWTGWLVTVIGLGLMWFLNEDTKVPIWIALNLMPGIGIGLLFPGLEYATQAAAGQKDVAHAAAMYNFIRSFGQGIGVAVGGSIFQGQFEKALVEHPEVREVAVQFARDAAALVHVLKQMSRSGESAVVARILEKAYADSLKVVWAIMAGLSALALLSTFLTKELGLDEELDSKQGLKK</sequence>
<evidence type="ECO:0000256" key="2">
    <source>
        <dbReference type="ARBA" id="ARBA00022692"/>
    </source>
</evidence>
<keyword evidence="2 5" id="KW-0812">Transmembrane</keyword>
<feature type="transmembrane region" description="Helical" evidence="5">
    <location>
        <begin position="355"/>
        <end position="373"/>
    </location>
</feature>
<evidence type="ECO:0000256" key="5">
    <source>
        <dbReference type="SAM" id="Phobius"/>
    </source>
</evidence>
<dbReference type="PROSITE" id="PS50850">
    <property type="entry name" value="MFS"/>
    <property type="match status" value="1"/>
</dbReference>
<feature type="transmembrane region" description="Helical" evidence="5">
    <location>
        <begin position="330"/>
        <end position="349"/>
    </location>
</feature>
<dbReference type="OrthoDB" id="4139357at2759"/>
<feature type="transmembrane region" description="Helical" evidence="5">
    <location>
        <begin position="473"/>
        <end position="491"/>
    </location>
</feature>
<dbReference type="Proteomes" id="UP000799444">
    <property type="component" value="Unassembled WGS sequence"/>
</dbReference>